<evidence type="ECO:0000256" key="1">
    <source>
        <dbReference type="SAM" id="MobiDB-lite"/>
    </source>
</evidence>
<gene>
    <name evidence="2" type="ORF">ISO4_01071</name>
</gene>
<dbReference type="InterPro" id="IPR010653">
    <property type="entry name" value="NlpB/DapX"/>
</dbReference>
<protein>
    <recommendedName>
        <fullName evidence="4">Lipoprotein</fullName>
    </recommendedName>
</protein>
<proteinExistence type="predicted"/>
<evidence type="ECO:0000313" key="2">
    <source>
        <dbReference type="EMBL" id="MBF5052469.1"/>
    </source>
</evidence>
<name>A0ABS0AEA1_9GAMM</name>
<keyword evidence="3" id="KW-1185">Reference proteome</keyword>
<evidence type="ECO:0008006" key="4">
    <source>
        <dbReference type="Google" id="ProtNLM"/>
    </source>
</evidence>
<evidence type="ECO:0000313" key="3">
    <source>
        <dbReference type="Proteomes" id="UP000644441"/>
    </source>
</evidence>
<organism evidence="2 3">
    <name type="scientific">Alloalcanivorax venustensis ISO4</name>
    <dbReference type="NCBI Taxonomy" id="1177184"/>
    <lineage>
        <taxon>Bacteria</taxon>
        <taxon>Pseudomonadati</taxon>
        <taxon>Pseudomonadota</taxon>
        <taxon>Gammaproteobacteria</taxon>
        <taxon>Oceanospirillales</taxon>
        <taxon>Alcanivoracaceae</taxon>
        <taxon>Alloalcanivorax</taxon>
    </lineage>
</organism>
<dbReference type="Proteomes" id="UP000644441">
    <property type="component" value="Unassembled WGS sequence"/>
</dbReference>
<feature type="compositionally biased region" description="Basic and acidic residues" evidence="1">
    <location>
        <begin position="58"/>
        <end position="69"/>
    </location>
</feature>
<dbReference type="EMBL" id="ARXR01000006">
    <property type="protein sequence ID" value="MBF5052469.1"/>
    <property type="molecule type" value="Genomic_DNA"/>
</dbReference>
<sequence length="201" mass="21565">MIVAGAVALSVAGCGLIPDNSLRYREAQVLEPITVPGDMVFIGADPLYAVPQMERRLQGKGEGEDKFEAPRPPQLVAAPGEADDEEEETPAAPADNTGQAVLAKDGSGYPIIMMPTSFAWAWEKVSEALTQTDLRVTDRNRDQGVFFLTVPERYQLQPPQARLKLSHTTNGIQVAVLNEEGTALAGKTSGLAILESIHGEL</sequence>
<dbReference type="InterPro" id="IPR042268">
    <property type="entry name" value="BamC_C"/>
</dbReference>
<comment type="caution">
    <text evidence="2">The sequence shown here is derived from an EMBL/GenBank/DDBJ whole genome shotgun (WGS) entry which is preliminary data.</text>
</comment>
<feature type="region of interest" description="Disordered" evidence="1">
    <location>
        <begin position="58"/>
        <end position="100"/>
    </location>
</feature>
<reference evidence="2 3" key="1">
    <citation type="submission" date="2012-09" db="EMBL/GenBank/DDBJ databases">
        <title>Genome Sequence of alkane-degrading Bacterium Alcanivorax venustensis ISO4.</title>
        <authorList>
            <person name="Lai Q."/>
            <person name="Shao Z."/>
        </authorList>
    </citation>
    <scope>NUCLEOTIDE SEQUENCE [LARGE SCALE GENOMIC DNA]</scope>
    <source>
        <strain evidence="2 3">ISO4</strain>
    </source>
</reference>
<dbReference type="Gene3D" id="3.30.310.170">
    <property type="entry name" value="Outer membrane protein assembly factor BamC"/>
    <property type="match status" value="1"/>
</dbReference>
<accession>A0ABS0AEA1</accession>
<dbReference type="Pfam" id="PF06804">
    <property type="entry name" value="Lipoprotein_18"/>
    <property type="match status" value="1"/>
</dbReference>